<dbReference type="AlphaFoldDB" id="A0A8D8CYR3"/>
<name>A0A8D8CYR3_CULPI</name>
<accession>A0A8D8CYR3</accession>
<dbReference type="EMBL" id="HBUE01138230">
    <property type="protein sequence ID" value="CAG6499626.1"/>
    <property type="molecule type" value="Transcribed_RNA"/>
</dbReference>
<proteinExistence type="predicted"/>
<reference evidence="1" key="1">
    <citation type="submission" date="2021-05" db="EMBL/GenBank/DDBJ databases">
        <authorList>
            <person name="Alioto T."/>
            <person name="Alioto T."/>
            <person name="Gomez Garrido J."/>
        </authorList>
    </citation>
    <scope>NUCLEOTIDE SEQUENCE</scope>
</reference>
<dbReference type="EMBL" id="HBUE01138231">
    <property type="protein sequence ID" value="CAG6499630.1"/>
    <property type="molecule type" value="Transcribed_RNA"/>
</dbReference>
<protein>
    <submittedName>
        <fullName evidence="1">(northern house mosquito) hypothetical protein</fullName>
    </submittedName>
</protein>
<organism evidence="1">
    <name type="scientific">Culex pipiens</name>
    <name type="common">House mosquito</name>
    <dbReference type="NCBI Taxonomy" id="7175"/>
    <lineage>
        <taxon>Eukaryota</taxon>
        <taxon>Metazoa</taxon>
        <taxon>Ecdysozoa</taxon>
        <taxon>Arthropoda</taxon>
        <taxon>Hexapoda</taxon>
        <taxon>Insecta</taxon>
        <taxon>Pterygota</taxon>
        <taxon>Neoptera</taxon>
        <taxon>Endopterygota</taxon>
        <taxon>Diptera</taxon>
        <taxon>Nematocera</taxon>
        <taxon>Culicoidea</taxon>
        <taxon>Culicidae</taxon>
        <taxon>Culicinae</taxon>
        <taxon>Culicini</taxon>
        <taxon>Culex</taxon>
        <taxon>Culex</taxon>
    </lineage>
</organism>
<sequence length="169" mass="18599">MAKTSGPKDVHVCVCDTLIRKKRTNPKLVCIKWYQQLDAFPSIICNLKVNSLRFHDGPNPLHVCRKPCVHGDCLRCAGTTRTVRRQPHDDGNLDVSVGERSLDRIAVPVQARIASAEVVFGAQLLVVGEATQLEELPAVLVVLGEARPDADDSYSLLNPLRRTTQNHGS</sequence>
<evidence type="ECO:0000313" key="1">
    <source>
        <dbReference type="EMBL" id="CAG6499630.1"/>
    </source>
</evidence>